<protein>
    <submittedName>
        <fullName evidence="2">Uncharacterized protein</fullName>
    </submittedName>
</protein>
<dbReference type="KEGG" id="asla:NCTC11923_00402"/>
<keyword evidence="3" id="KW-1185">Reference proteome</keyword>
<evidence type="ECO:0000256" key="1">
    <source>
        <dbReference type="SAM" id="MobiDB-lite"/>
    </source>
</evidence>
<proteinExistence type="predicted"/>
<feature type="compositionally biased region" description="Basic residues" evidence="1">
    <location>
        <begin position="70"/>
        <end position="88"/>
    </location>
</feature>
<evidence type="ECO:0000313" key="3">
    <source>
        <dbReference type="Proteomes" id="UP000276899"/>
    </source>
</evidence>
<organism evidence="2 3">
    <name type="scientific">Actinomyces slackii</name>
    <dbReference type="NCBI Taxonomy" id="52774"/>
    <lineage>
        <taxon>Bacteria</taxon>
        <taxon>Bacillati</taxon>
        <taxon>Actinomycetota</taxon>
        <taxon>Actinomycetes</taxon>
        <taxon>Actinomycetales</taxon>
        <taxon>Actinomycetaceae</taxon>
        <taxon>Actinomyces</taxon>
    </lineage>
</organism>
<accession>A0A448KA45</accession>
<name>A0A448KA45_9ACTO</name>
<dbReference type="EMBL" id="LR134363">
    <property type="protein sequence ID" value="VEG73790.1"/>
    <property type="molecule type" value="Genomic_DNA"/>
</dbReference>
<reference evidence="2 3" key="1">
    <citation type="submission" date="2018-12" db="EMBL/GenBank/DDBJ databases">
        <authorList>
            <consortium name="Pathogen Informatics"/>
        </authorList>
    </citation>
    <scope>NUCLEOTIDE SEQUENCE [LARGE SCALE GENOMIC DNA]</scope>
    <source>
        <strain evidence="2 3">NCTC11923</strain>
    </source>
</reference>
<dbReference type="STRING" id="1278298.GCA_000428685_02371"/>
<feature type="region of interest" description="Disordered" evidence="1">
    <location>
        <begin position="154"/>
        <end position="182"/>
    </location>
</feature>
<evidence type="ECO:0000313" key="2">
    <source>
        <dbReference type="EMBL" id="VEG73790.1"/>
    </source>
</evidence>
<dbReference type="AlphaFoldDB" id="A0A448KA45"/>
<sequence length="230" mass="24124">MGRGRARRRGAGPSPAGPVGTAGRRGGAGPGAPVRGWSVGSPEELTGAGAGRAGADRALRPGIGAPDRARRPRAAHRTKRPGIGKRTPRPTARVRAGRGSPAAAHRTRQPGIGKRAPRPTVRPRRRDFASRTCVCVNHPCANPSRMTRTLVQYADPRPRREPALPRRRAGHHPSAQPLSSASWNGMAGVSAGGAAGVVARSGVAHSFHMPAWRIVGIPTIWARCCLDEQG</sequence>
<feature type="compositionally biased region" description="Basic residues" evidence="1">
    <location>
        <begin position="115"/>
        <end position="125"/>
    </location>
</feature>
<feature type="compositionally biased region" description="Low complexity" evidence="1">
    <location>
        <begin position="11"/>
        <end position="22"/>
    </location>
</feature>
<feature type="compositionally biased region" description="Basic residues" evidence="1">
    <location>
        <begin position="1"/>
        <end position="10"/>
    </location>
</feature>
<feature type="region of interest" description="Disordered" evidence="1">
    <location>
        <begin position="1"/>
        <end position="127"/>
    </location>
</feature>
<gene>
    <name evidence="2" type="ORF">NCTC11923_00402</name>
</gene>
<dbReference type="Proteomes" id="UP000276899">
    <property type="component" value="Chromosome"/>
</dbReference>